<reference evidence="1 2" key="1">
    <citation type="journal article" date="2016" name="Sci. Rep.">
        <title>The Dendrobium catenatum Lindl. genome sequence provides insights into polysaccharide synthase, floral development and adaptive evolution.</title>
        <authorList>
            <person name="Zhang G.Q."/>
            <person name="Xu Q."/>
            <person name="Bian C."/>
            <person name="Tsai W.C."/>
            <person name="Yeh C.M."/>
            <person name="Liu K.W."/>
            <person name="Yoshida K."/>
            <person name="Zhang L.S."/>
            <person name="Chang S.B."/>
            <person name="Chen F."/>
            <person name="Shi Y."/>
            <person name="Su Y.Y."/>
            <person name="Zhang Y.Q."/>
            <person name="Chen L.J."/>
            <person name="Yin Y."/>
            <person name="Lin M."/>
            <person name="Huang H."/>
            <person name="Deng H."/>
            <person name="Wang Z.W."/>
            <person name="Zhu S.L."/>
            <person name="Zhao X."/>
            <person name="Deng C."/>
            <person name="Niu S.C."/>
            <person name="Huang J."/>
            <person name="Wang M."/>
            <person name="Liu G.H."/>
            <person name="Yang H.J."/>
            <person name="Xiao X.J."/>
            <person name="Hsiao Y.Y."/>
            <person name="Wu W.L."/>
            <person name="Chen Y.Y."/>
            <person name="Mitsuda N."/>
            <person name="Ohme-Takagi M."/>
            <person name="Luo Y.B."/>
            <person name="Van de Peer Y."/>
            <person name="Liu Z.J."/>
        </authorList>
    </citation>
    <scope>NUCLEOTIDE SEQUENCE [LARGE SCALE GENOMIC DNA]</scope>
    <source>
        <tissue evidence="1">The whole plant</tissue>
    </source>
</reference>
<dbReference type="Proteomes" id="UP000233837">
    <property type="component" value="Unassembled WGS sequence"/>
</dbReference>
<gene>
    <name evidence="1" type="ORF">MA16_Dca013442</name>
</gene>
<name>A0A2I0WPR1_9ASPA</name>
<dbReference type="AlphaFoldDB" id="A0A2I0WPR1"/>
<organism evidence="1 2">
    <name type="scientific">Dendrobium catenatum</name>
    <dbReference type="NCBI Taxonomy" id="906689"/>
    <lineage>
        <taxon>Eukaryota</taxon>
        <taxon>Viridiplantae</taxon>
        <taxon>Streptophyta</taxon>
        <taxon>Embryophyta</taxon>
        <taxon>Tracheophyta</taxon>
        <taxon>Spermatophyta</taxon>
        <taxon>Magnoliopsida</taxon>
        <taxon>Liliopsida</taxon>
        <taxon>Asparagales</taxon>
        <taxon>Orchidaceae</taxon>
        <taxon>Epidendroideae</taxon>
        <taxon>Malaxideae</taxon>
        <taxon>Dendrobiinae</taxon>
        <taxon>Dendrobium</taxon>
    </lineage>
</organism>
<proteinExistence type="predicted"/>
<reference evidence="1 2" key="2">
    <citation type="journal article" date="2017" name="Nature">
        <title>The Apostasia genome and the evolution of orchids.</title>
        <authorList>
            <person name="Zhang G.Q."/>
            <person name="Liu K.W."/>
            <person name="Li Z."/>
            <person name="Lohaus R."/>
            <person name="Hsiao Y.Y."/>
            <person name="Niu S.C."/>
            <person name="Wang J.Y."/>
            <person name="Lin Y.C."/>
            <person name="Xu Q."/>
            <person name="Chen L.J."/>
            <person name="Yoshida K."/>
            <person name="Fujiwara S."/>
            <person name="Wang Z.W."/>
            <person name="Zhang Y.Q."/>
            <person name="Mitsuda N."/>
            <person name="Wang M."/>
            <person name="Liu G.H."/>
            <person name="Pecoraro L."/>
            <person name="Huang H.X."/>
            <person name="Xiao X.J."/>
            <person name="Lin M."/>
            <person name="Wu X.Y."/>
            <person name="Wu W.L."/>
            <person name="Chen Y.Y."/>
            <person name="Chang S.B."/>
            <person name="Sakamoto S."/>
            <person name="Ohme-Takagi M."/>
            <person name="Yagi M."/>
            <person name="Zeng S.J."/>
            <person name="Shen C.Y."/>
            <person name="Yeh C.M."/>
            <person name="Luo Y.B."/>
            <person name="Tsai W.C."/>
            <person name="Van de Peer Y."/>
            <person name="Liu Z.J."/>
        </authorList>
    </citation>
    <scope>NUCLEOTIDE SEQUENCE [LARGE SCALE GENOMIC DNA]</scope>
    <source>
        <tissue evidence="1">The whole plant</tissue>
    </source>
</reference>
<evidence type="ECO:0000313" key="2">
    <source>
        <dbReference type="Proteomes" id="UP000233837"/>
    </source>
</evidence>
<sequence>MTNCSARCNPFSIVYPKAPNHILGVVVMPKCCSQTASNMATQFISMLSDVCNKLAAPVKHTNNKLINIDAISI</sequence>
<accession>A0A2I0WPR1</accession>
<keyword evidence="2" id="KW-1185">Reference proteome</keyword>
<dbReference type="EMBL" id="KZ502490">
    <property type="protein sequence ID" value="PKU77650.1"/>
    <property type="molecule type" value="Genomic_DNA"/>
</dbReference>
<protein>
    <submittedName>
        <fullName evidence="1">Uncharacterized protein</fullName>
    </submittedName>
</protein>
<evidence type="ECO:0000313" key="1">
    <source>
        <dbReference type="EMBL" id="PKU77650.1"/>
    </source>
</evidence>